<evidence type="ECO:0000256" key="1">
    <source>
        <dbReference type="ARBA" id="ARBA00005375"/>
    </source>
</evidence>
<sequence length="389" mass="44060">MFFLLLTQFAKSLPDRCTATVKTADPIPNMTLTYVQVMTRHGMRTPIEKLPEDKSLRGSWECNPIDALASRTSTSPSRHYRLVHHEIDERLLPYPPSCSNGDLTIEGMEQHLNVGKLYRKHLVDDLHFLPEKFDPQQFSFVSSPVDRCFRSAESFIYGLYPPEDPNEVIAIQTGSAAVSSLVIPGENCKEASDFINDFRHSQQYDDFINSTIDDLREPLERFKLDKTFEGYDQLCSWVVSFTCNENARVPSFISEKVVDTCYRVCSFNQFGTFKAAPSPGLIASTAVRQAMKLADLAIASASGKKFALFSAHDTTVAAYLTLLGFSDDDRPPPYASHLAMELWKDEHDQLYVRYVFNGDEVPLSGFSNQTLVRFDEFRSYIAPLIDYCK</sequence>
<keyword evidence="4" id="KW-1185">Reference proteome</keyword>
<dbReference type="Proteomes" id="UP000179807">
    <property type="component" value="Unassembled WGS sequence"/>
</dbReference>
<dbReference type="SUPFAM" id="SSF53254">
    <property type="entry name" value="Phosphoglycerate mutase-like"/>
    <property type="match status" value="1"/>
</dbReference>
<dbReference type="OrthoDB" id="10257284at2759"/>
<keyword evidence="2" id="KW-0378">Hydrolase</keyword>
<comment type="similarity">
    <text evidence="1">Belongs to the histidine acid phosphatase family.</text>
</comment>
<evidence type="ECO:0000313" key="3">
    <source>
        <dbReference type="EMBL" id="OHS95184.1"/>
    </source>
</evidence>
<dbReference type="PROSITE" id="PS00616">
    <property type="entry name" value="HIS_ACID_PHOSPHAT_1"/>
    <property type="match status" value="1"/>
</dbReference>
<dbReference type="CDD" id="cd07061">
    <property type="entry name" value="HP_HAP_like"/>
    <property type="match status" value="1"/>
</dbReference>
<dbReference type="InterPro" id="IPR050645">
    <property type="entry name" value="Histidine_acid_phosphatase"/>
</dbReference>
<evidence type="ECO:0000256" key="2">
    <source>
        <dbReference type="ARBA" id="ARBA00022801"/>
    </source>
</evidence>
<reference evidence="3" key="1">
    <citation type="submission" date="2016-10" db="EMBL/GenBank/DDBJ databases">
        <authorList>
            <person name="Benchimol M."/>
            <person name="Almeida L.G."/>
            <person name="Vasconcelos A.T."/>
            <person name="Perreira-Neves A."/>
            <person name="Rosa I.A."/>
            <person name="Tasca T."/>
            <person name="Bogo M.R."/>
            <person name="de Souza W."/>
        </authorList>
    </citation>
    <scope>NUCLEOTIDE SEQUENCE [LARGE SCALE GENOMIC DNA]</scope>
    <source>
        <strain evidence="3">K</strain>
    </source>
</reference>
<dbReference type="Pfam" id="PF00328">
    <property type="entry name" value="His_Phos_2"/>
    <property type="match status" value="1"/>
</dbReference>
<dbReference type="RefSeq" id="XP_068348321.1">
    <property type="nucleotide sequence ID" value="XM_068490494.1"/>
</dbReference>
<dbReference type="GeneID" id="94825198"/>
<dbReference type="EMBL" id="MLAK01001259">
    <property type="protein sequence ID" value="OHS95184.1"/>
    <property type="molecule type" value="Genomic_DNA"/>
</dbReference>
<gene>
    <name evidence="3" type="ORF">TRFO_02111</name>
</gene>
<dbReference type="InterPro" id="IPR000560">
    <property type="entry name" value="His_Pase_clade-2"/>
</dbReference>
<dbReference type="AlphaFoldDB" id="A0A1J4J7R1"/>
<accession>A0A1J4J7R1</accession>
<dbReference type="VEuPathDB" id="TrichDB:TRFO_02111"/>
<proteinExistence type="inferred from homology"/>
<dbReference type="GO" id="GO:0016791">
    <property type="term" value="F:phosphatase activity"/>
    <property type="evidence" value="ECO:0007669"/>
    <property type="project" value="TreeGrafter"/>
</dbReference>
<dbReference type="InterPro" id="IPR029033">
    <property type="entry name" value="His_PPase_superfam"/>
</dbReference>
<protein>
    <submittedName>
        <fullName evidence="3">Histidine acid phosphatase</fullName>
    </submittedName>
</protein>
<evidence type="ECO:0000313" key="4">
    <source>
        <dbReference type="Proteomes" id="UP000179807"/>
    </source>
</evidence>
<dbReference type="PANTHER" id="PTHR11567">
    <property type="entry name" value="ACID PHOSPHATASE-RELATED"/>
    <property type="match status" value="1"/>
</dbReference>
<comment type="caution">
    <text evidence="3">The sequence shown here is derived from an EMBL/GenBank/DDBJ whole genome shotgun (WGS) entry which is preliminary data.</text>
</comment>
<dbReference type="PANTHER" id="PTHR11567:SF110">
    <property type="entry name" value="2-PHOSPHOXYLOSE PHOSPHATASE 1"/>
    <property type="match status" value="1"/>
</dbReference>
<name>A0A1J4J7R1_9EUKA</name>
<organism evidence="3 4">
    <name type="scientific">Tritrichomonas foetus</name>
    <dbReference type="NCBI Taxonomy" id="1144522"/>
    <lineage>
        <taxon>Eukaryota</taxon>
        <taxon>Metamonada</taxon>
        <taxon>Parabasalia</taxon>
        <taxon>Tritrichomonadida</taxon>
        <taxon>Tritrichomonadidae</taxon>
        <taxon>Tritrichomonas</taxon>
    </lineage>
</organism>
<dbReference type="InterPro" id="IPR033379">
    <property type="entry name" value="Acid_Pase_AS"/>
</dbReference>
<dbReference type="Gene3D" id="3.40.50.1240">
    <property type="entry name" value="Phosphoglycerate mutase-like"/>
    <property type="match status" value="1"/>
</dbReference>